<dbReference type="PIRSF" id="PIRSF000525">
    <property type="entry name" value="SerC"/>
    <property type="match status" value="1"/>
</dbReference>
<name>A0A430A0J8_9ENTE</name>
<dbReference type="InterPro" id="IPR015421">
    <property type="entry name" value="PyrdxlP-dep_Trfase_major"/>
</dbReference>
<feature type="binding site" evidence="11">
    <location>
        <position position="149"/>
    </location>
    <ligand>
        <name>pyridoxal 5'-phosphate</name>
        <dbReference type="ChEBI" id="CHEBI:597326"/>
    </ligand>
</feature>
<comment type="subcellular location">
    <subcellularLocation>
        <location evidence="11">Cytoplasm</location>
    </subcellularLocation>
</comment>
<protein>
    <recommendedName>
        <fullName evidence="11">Phosphoserine aminotransferase</fullName>
        <ecNumber evidence="11">2.6.1.52</ecNumber>
    </recommendedName>
    <alternativeName>
        <fullName evidence="11">Phosphohydroxythreonine aminotransferase</fullName>
        <shortName evidence="11">PSAT</shortName>
    </alternativeName>
</protein>
<dbReference type="Gene3D" id="3.90.1150.10">
    <property type="entry name" value="Aspartate Aminotransferase, domain 1"/>
    <property type="match status" value="1"/>
</dbReference>
<feature type="modified residue" description="N6-(pyridoxal phosphate)lysine" evidence="11">
    <location>
        <position position="193"/>
    </location>
</feature>
<dbReference type="InterPro" id="IPR000192">
    <property type="entry name" value="Aminotrans_V_dom"/>
</dbReference>
<dbReference type="RefSeq" id="WP_165866627.1">
    <property type="nucleotide sequence ID" value="NZ_NGJS01000003.1"/>
</dbReference>
<dbReference type="PROSITE" id="PS00595">
    <property type="entry name" value="AA_TRANSFER_CLASS_5"/>
    <property type="match status" value="1"/>
</dbReference>
<feature type="binding site" evidence="11">
    <location>
        <position position="192"/>
    </location>
    <ligand>
        <name>pyridoxal 5'-phosphate</name>
        <dbReference type="ChEBI" id="CHEBI:597326"/>
    </ligand>
</feature>
<evidence type="ECO:0000256" key="1">
    <source>
        <dbReference type="ARBA" id="ARBA00003483"/>
    </source>
</evidence>
<evidence type="ECO:0000256" key="7">
    <source>
        <dbReference type="ARBA" id="ARBA00022898"/>
    </source>
</evidence>
<dbReference type="Pfam" id="PF00266">
    <property type="entry name" value="Aminotran_5"/>
    <property type="match status" value="1"/>
</dbReference>
<evidence type="ECO:0000256" key="11">
    <source>
        <dbReference type="HAMAP-Rule" id="MF_00160"/>
    </source>
</evidence>
<evidence type="ECO:0000256" key="12">
    <source>
        <dbReference type="RuleBase" id="RU004505"/>
    </source>
</evidence>
<dbReference type="PANTHER" id="PTHR43247:SF1">
    <property type="entry name" value="PHOSPHOSERINE AMINOTRANSFERASE"/>
    <property type="match status" value="1"/>
</dbReference>
<gene>
    <name evidence="11" type="primary">serC</name>
    <name evidence="14" type="ORF">CBF37_03755</name>
</gene>
<dbReference type="NCBIfam" id="NF003764">
    <property type="entry name" value="PRK05355.1"/>
    <property type="match status" value="1"/>
</dbReference>
<comment type="function">
    <text evidence="1 11">Catalyzes the reversible conversion of 3-phosphohydroxypyruvate to phosphoserine and of 3-hydroxy-2-oxo-4-phosphonooxybutanoate to phosphohydroxythreonine.</text>
</comment>
<dbReference type="FunFam" id="3.90.1150.10:FF:000006">
    <property type="entry name" value="Phosphoserine aminotransferase"/>
    <property type="match status" value="1"/>
</dbReference>
<evidence type="ECO:0000256" key="3">
    <source>
        <dbReference type="ARBA" id="ARBA00006904"/>
    </source>
</evidence>
<evidence type="ECO:0000313" key="15">
    <source>
        <dbReference type="Proteomes" id="UP000287857"/>
    </source>
</evidence>
<sequence length="359" mass="40073">MVYNFSAGPAMLPKPVLLRAQQELGDYQNSGMSVMEMSHRSSIYDNIHHQTKKLLKELMMIPDDYEILFLQGGASLQFTMVPLNLRQTGKVGYIDTGVWSKKAITEAKKLGNYVNILASSQDKSYQEIPPIPENFPDDLDYIHVTTNNTIEGTAYTKIPKTGKIPLVADMSSNILSNDYHVSDFDLIYAGAQKNIGPAGVTLVVIKKELLNRCSESVPSMMQYAIHAKNDSLYNTPPTYGIYMMSLVLEWLKDFGGQSAMLTYNQKKAALLYDYLDQSPMFSSPVKPSSRSLTNIPFVSTNADNDKKFIAYAEKQGLINLKGHRSVGGMRASLYNAMPLEGVQALIQALDTFEKEYNNQ</sequence>
<dbReference type="SUPFAM" id="SSF53383">
    <property type="entry name" value="PLP-dependent transferases"/>
    <property type="match status" value="1"/>
</dbReference>
<feature type="binding site" evidence="11">
    <location>
        <position position="169"/>
    </location>
    <ligand>
        <name>pyridoxal 5'-phosphate</name>
        <dbReference type="ChEBI" id="CHEBI:597326"/>
    </ligand>
</feature>
<dbReference type="Gene3D" id="3.40.640.10">
    <property type="entry name" value="Type I PLP-dependent aspartate aminotransferase-like (Major domain)"/>
    <property type="match status" value="1"/>
</dbReference>
<dbReference type="InterPro" id="IPR020578">
    <property type="entry name" value="Aminotrans_V_PyrdxlP_BS"/>
</dbReference>
<feature type="binding site" evidence="11">
    <location>
        <position position="99"/>
    </location>
    <ligand>
        <name>pyridoxal 5'-phosphate</name>
        <dbReference type="ChEBI" id="CHEBI:597326"/>
    </ligand>
</feature>
<evidence type="ECO:0000256" key="9">
    <source>
        <dbReference type="ARBA" id="ARBA00047630"/>
    </source>
</evidence>
<dbReference type="EC" id="2.6.1.52" evidence="11"/>
<evidence type="ECO:0000256" key="6">
    <source>
        <dbReference type="ARBA" id="ARBA00022679"/>
    </source>
</evidence>
<dbReference type="HAMAP" id="MF_00160">
    <property type="entry name" value="SerC_aminotrans_5"/>
    <property type="match status" value="1"/>
</dbReference>
<proteinExistence type="inferred from homology"/>
<feature type="binding site" evidence="11">
    <location>
        <begin position="74"/>
        <end position="75"/>
    </location>
    <ligand>
        <name>pyridoxal 5'-phosphate</name>
        <dbReference type="ChEBI" id="CHEBI:597326"/>
    </ligand>
</feature>
<comment type="similarity">
    <text evidence="3 11">Belongs to the class-V pyridoxal-phosphate-dependent aminotransferase family. SerC subfamily.</text>
</comment>
<feature type="domain" description="Aminotransferase class V" evidence="13">
    <location>
        <begin position="2"/>
        <end position="345"/>
    </location>
</feature>
<feature type="binding site" evidence="11">
    <location>
        <begin position="234"/>
        <end position="235"/>
    </location>
    <ligand>
        <name>pyridoxal 5'-phosphate</name>
        <dbReference type="ChEBI" id="CHEBI:597326"/>
    </ligand>
</feature>
<keyword evidence="4 11" id="KW-0032">Aminotransferase</keyword>
<dbReference type="NCBIfam" id="TIGR01364">
    <property type="entry name" value="serC_1"/>
    <property type="match status" value="1"/>
</dbReference>
<organism evidence="14 15">
    <name type="scientific">Vagococcus vulneris</name>
    <dbReference type="NCBI Taxonomy" id="1977869"/>
    <lineage>
        <taxon>Bacteria</taxon>
        <taxon>Bacillati</taxon>
        <taxon>Bacillota</taxon>
        <taxon>Bacilli</taxon>
        <taxon>Lactobacillales</taxon>
        <taxon>Enterococcaceae</taxon>
        <taxon>Vagococcus</taxon>
    </lineage>
</organism>
<keyword evidence="5 11" id="KW-0028">Amino-acid biosynthesis</keyword>
<comment type="caution">
    <text evidence="11">Lacks conserved residue(s) required for the propagation of feature annotation.</text>
</comment>
<keyword evidence="8 11" id="KW-0718">Serine biosynthesis</keyword>
<keyword evidence="11" id="KW-0963">Cytoplasm</keyword>
<evidence type="ECO:0000256" key="10">
    <source>
        <dbReference type="ARBA" id="ARBA00049007"/>
    </source>
</evidence>
<dbReference type="PANTHER" id="PTHR43247">
    <property type="entry name" value="PHOSPHOSERINE AMINOTRANSFERASE"/>
    <property type="match status" value="1"/>
</dbReference>
<dbReference type="EMBL" id="NGJS01000003">
    <property type="protein sequence ID" value="RST99849.1"/>
    <property type="molecule type" value="Genomic_DNA"/>
</dbReference>
<dbReference type="FunFam" id="3.40.640.10:FF:000010">
    <property type="entry name" value="Phosphoserine aminotransferase"/>
    <property type="match status" value="1"/>
</dbReference>
<keyword evidence="6 11" id="KW-0808">Transferase</keyword>
<comment type="cofactor">
    <cofactor evidence="11">
        <name>pyridoxal 5'-phosphate</name>
        <dbReference type="ChEBI" id="CHEBI:597326"/>
    </cofactor>
    <text evidence="11">Binds 1 pyridoxal phosphate per subunit.</text>
</comment>
<dbReference type="AlphaFoldDB" id="A0A430A0J8"/>
<dbReference type="Proteomes" id="UP000287857">
    <property type="component" value="Unassembled WGS sequence"/>
</dbReference>
<accession>A0A430A0J8</accession>
<evidence type="ECO:0000259" key="13">
    <source>
        <dbReference type="Pfam" id="PF00266"/>
    </source>
</evidence>
<dbReference type="GO" id="GO:0004648">
    <property type="term" value="F:O-phospho-L-serine:2-oxoglutarate aminotransferase activity"/>
    <property type="evidence" value="ECO:0007669"/>
    <property type="project" value="UniProtKB-UniRule"/>
</dbReference>
<keyword evidence="7 11" id="KW-0663">Pyridoxal phosphate</keyword>
<reference evidence="14 15" key="1">
    <citation type="submission" date="2017-05" db="EMBL/GenBank/DDBJ databases">
        <title>Vagococcus spp. assemblies.</title>
        <authorList>
            <person name="Gulvik C.A."/>
        </authorList>
    </citation>
    <scope>NUCLEOTIDE SEQUENCE [LARGE SCALE GENOMIC DNA]</scope>
    <source>
        <strain evidence="14 15">SS1995</strain>
    </source>
</reference>
<comment type="catalytic activity">
    <reaction evidence="9 11">
        <text>4-(phosphooxy)-L-threonine + 2-oxoglutarate = (R)-3-hydroxy-2-oxo-4-phosphooxybutanoate + L-glutamate</text>
        <dbReference type="Rhea" id="RHEA:16573"/>
        <dbReference type="ChEBI" id="CHEBI:16810"/>
        <dbReference type="ChEBI" id="CHEBI:29985"/>
        <dbReference type="ChEBI" id="CHEBI:58452"/>
        <dbReference type="ChEBI" id="CHEBI:58538"/>
        <dbReference type="EC" id="2.6.1.52"/>
    </reaction>
</comment>
<comment type="pathway">
    <text evidence="2 11 12">Amino-acid biosynthesis; L-serine biosynthesis; L-serine from 3-phospho-D-glycerate: step 2/3.</text>
</comment>
<keyword evidence="15" id="KW-1185">Reference proteome</keyword>
<dbReference type="InterPro" id="IPR015422">
    <property type="entry name" value="PyrdxlP-dep_Trfase_small"/>
</dbReference>
<comment type="catalytic activity">
    <reaction evidence="10 11 12">
        <text>O-phospho-L-serine + 2-oxoglutarate = 3-phosphooxypyruvate + L-glutamate</text>
        <dbReference type="Rhea" id="RHEA:14329"/>
        <dbReference type="ChEBI" id="CHEBI:16810"/>
        <dbReference type="ChEBI" id="CHEBI:18110"/>
        <dbReference type="ChEBI" id="CHEBI:29985"/>
        <dbReference type="ChEBI" id="CHEBI:57524"/>
        <dbReference type="EC" id="2.6.1.52"/>
    </reaction>
</comment>
<dbReference type="InterPro" id="IPR015424">
    <property type="entry name" value="PyrdxlP-dep_Trfase"/>
</dbReference>
<comment type="caution">
    <text evidence="14">The sequence shown here is derived from an EMBL/GenBank/DDBJ whole genome shotgun (WGS) entry which is preliminary data.</text>
</comment>
<evidence type="ECO:0000256" key="5">
    <source>
        <dbReference type="ARBA" id="ARBA00022605"/>
    </source>
</evidence>
<evidence type="ECO:0000313" key="14">
    <source>
        <dbReference type="EMBL" id="RST99849.1"/>
    </source>
</evidence>
<dbReference type="GO" id="GO:0005737">
    <property type="term" value="C:cytoplasm"/>
    <property type="evidence" value="ECO:0007669"/>
    <property type="project" value="UniProtKB-SubCell"/>
</dbReference>
<feature type="binding site" evidence="11">
    <location>
        <position position="40"/>
    </location>
    <ligand>
        <name>L-glutamate</name>
        <dbReference type="ChEBI" id="CHEBI:29985"/>
    </ligand>
</feature>
<evidence type="ECO:0000256" key="8">
    <source>
        <dbReference type="ARBA" id="ARBA00023299"/>
    </source>
</evidence>
<evidence type="ECO:0000256" key="2">
    <source>
        <dbReference type="ARBA" id="ARBA00005099"/>
    </source>
</evidence>
<dbReference type="GO" id="GO:0030170">
    <property type="term" value="F:pyridoxal phosphate binding"/>
    <property type="evidence" value="ECO:0007669"/>
    <property type="project" value="UniProtKB-UniRule"/>
</dbReference>
<dbReference type="InterPro" id="IPR022278">
    <property type="entry name" value="Pser_aminoTfrase"/>
</dbReference>
<dbReference type="UniPathway" id="UPA00135">
    <property type="reaction ID" value="UER00197"/>
</dbReference>
<comment type="subunit">
    <text evidence="11">Homodimer.</text>
</comment>
<evidence type="ECO:0000256" key="4">
    <source>
        <dbReference type="ARBA" id="ARBA00022576"/>
    </source>
</evidence>
<dbReference type="GO" id="GO:0006564">
    <property type="term" value="P:L-serine biosynthetic process"/>
    <property type="evidence" value="ECO:0007669"/>
    <property type="project" value="UniProtKB-UniRule"/>
</dbReference>